<keyword evidence="6" id="KW-1185">Reference proteome</keyword>
<feature type="compositionally biased region" description="Pro residues" evidence="2">
    <location>
        <begin position="505"/>
        <end position="542"/>
    </location>
</feature>
<sequence length="865" mass="92470">MSFEQPDHHSTPSSDTPPLLTPTALAPEAPFATSTKNPMTDSHPASLTSAGSRPGNGSSISTTEDTNALLSSLPALDGTRSSGSEADNATASDSGHPRDVDPQIVEALRGKDRIYVLKLGEMLESLINEERRPRVELAPVTSYQRLLVHRCSAYYKLSPETDPMSKTIYVFSTSESRMPPLKISELVPAETTTAPAFKIMRRSSIGRRSKPSQQAASVTTDEADLSDLDPSETGSLGGRSNTTGGSTKKRMTIEQREAAYNEARNRIFMDFEEKEKVKDKDINSSSSSLSTASGSVKNGGSSAGDADSSSGSPATESEWSGPTRRHDQRHNSGYASASSSTRSIRSPAYINNGSGSSRNSRAASPSSFQYPSLYEPAAPSVPLYDAAQHSTPSAPMYPHPPYGYGYAQGQPNSSYVPYPYYPPPYPHFTSPPHPQQNVPDPTMTSNGEPYPSPPHMSYGPPYLWPQQHAPSPQLQPHSVPPHPPPNGPHPMNSSAPGQPPYQQYMPPPPTYSYPMPGYYPPQPGHHVAPPPPPPTHPPPPMHAPQMYESRVPNNNMGNNQLNGFRNSIPGGNGTPSSSVSRPPPRNAYNYSANGNGPKSRQGVVQPARAPWSYGPGIGSGGMVSTGPQTHDTVGPRLSNSRRQSNLSNSSANGRSASGDDGSSVTSSTSSSSRRAQTVSAGSQHPLPARPDWAINLKPSHNPRNMPPSTPPRSFSGSSTQSGYSRHAPQLNSPASLQSTDFPPLTTMQPPERRVPTGAWGNPSSRPNFSQINNNDDHEINNRLDDSGFERPPPKSAELYNPKTPKRVPMNAPNTENRDPSCEVDNAQDAINRLGDKVSSLSLASGAPVLDYSASASTIAPDPTPA</sequence>
<feature type="region of interest" description="Disordered" evidence="2">
    <location>
        <begin position="846"/>
        <end position="865"/>
    </location>
</feature>
<dbReference type="InterPro" id="IPR024771">
    <property type="entry name" value="SUZ"/>
</dbReference>
<evidence type="ECO:0000256" key="1">
    <source>
        <dbReference type="ARBA" id="ARBA00022553"/>
    </source>
</evidence>
<feature type="compositionally biased region" description="Low complexity" evidence="2">
    <location>
        <begin position="489"/>
        <end position="504"/>
    </location>
</feature>
<dbReference type="InterPro" id="IPR051937">
    <property type="entry name" value="R3H_domain_containing"/>
</dbReference>
<accession>K5X1L3</accession>
<feature type="compositionally biased region" description="Basic and acidic residues" evidence="2">
    <location>
        <begin position="774"/>
        <end position="792"/>
    </location>
</feature>
<feature type="compositionally biased region" description="Polar residues" evidence="2">
    <location>
        <begin position="32"/>
        <end position="70"/>
    </location>
</feature>
<feature type="compositionally biased region" description="Polar residues" evidence="2">
    <location>
        <begin position="588"/>
        <end position="598"/>
    </location>
</feature>
<feature type="compositionally biased region" description="Polar residues" evidence="2">
    <location>
        <begin position="729"/>
        <end position="748"/>
    </location>
</feature>
<dbReference type="PROSITE" id="PS51061">
    <property type="entry name" value="R3H"/>
    <property type="match status" value="1"/>
</dbReference>
<feature type="compositionally biased region" description="Polar residues" evidence="2">
    <location>
        <begin position="211"/>
        <end position="220"/>
    </location>
</feature>
<evidence type="ECO:0008006" key="7">
    <source>
        <dbReference type="Google" id="ProtNLM"/>
    </source>
</evidence>
<proteinExistence type="predicted"/>
<feature type="region of interest" description="Disordered" evidence="2">
    <location>
        <begin position="198"/>
        <end position="253"/>
    </location>
</feature>
<dbReference type="Gene3D" id="3.30.1370.50">
    <property type="entry name" value="R3H-like domain"/>
    <property type="match status" value="1"/>
</dbReference>
<feature type="compositionally biased region" description="Low complexity" evidence="2">
    <location>
        <begin position="636"/>
        <end position="679"/>
    </location>
</feature>
<feature type="compositionally biased region" description="Polar residues" evidence="2">
    <location>
        <begin position="232"/>
        <end position="246"/>
    </location>
</feature>
<feature type="compositionally biased region" description="Low complexity" evidence="2">
    <location>
        <begin position="553"/>
        <end position="566"/>
    </location>
</feature>
<evidence type="ECO:0000259" key="4">
    <source>
        <dbReference type="PROSITE" id="PS51673"/>
    </source>
</evidence>
<evidence type="ECO:0000313" key="6">
    <source>
        <dbReference type="Proteomes" id="UP000008493"/>
    </source>
</evidence>
<dbReference type="PROSITE" id="PS51673">
    <property type="entry name" value="SUZ"/>
    <property type="match status" value="1"/>
</dbReference>
<organism evidence="5 6">
    <name type="scientific">Agaricus bisporus var. burnettii (strain JB137-S8 / ATCC MYA-4627 / FGSC 10392)</name>
    <name type="common">White button mushroom</name>
    <dbReference type="NCBI Taxonomy" id="597362"/>
    <lineage>
        <taxon>Eukaryota</taxon>
        <taxon>Fungi</taxon>
        <taxon>Dikarya</taxon>
        <taxon>Basidiomycota</taxon>
        <taxon>Agaricomycotina</taxon>
        <taxon>Agaricomycetes</taxon>
        <taxon>Agaricomycetidae</taxon>
        <taxon>Agaricales</taxon>
        <taxon>Agaricineae</taxon>
        <taxon>Agaricaceae</taxon>
        <taxon>Agaricus</taxon>
    </lineage>
</organism>
<reference evidence="6" key="1">
    <citation type="journal article" date="2012" name="Proc. Natl. Acad. Sci. U.S.A.">
        <title>Genome sequence of the button mushroom Agaricus bisporus reveals mechanisms governing adaptation to a humic-rich ecological niche.</title>
        <authorList>
            <person name="Morin E."/>
            <person name="Kohler A."/>
            <person name="Baker A.R."/>
            <person name="Foulongne-Oriol M."/>
            <person name="Lombard V."/>
            <person name="Nagy L.G."/>
            <person name="Ohm R.A."/>
            <person name="Patyshakuliyeva A."/>
            <person name="Brun A."/>
            <person name="Aerts A.L."/>
            <person name="Bailey A.M."/>
            <person name="Billette C."/>
            <person name="Coutinho P.M."/>
            <person name="Deakin G."/>
            <person name="Doddapaneni H."/>
            <person name="Floudas D."/>
            <person name="Grimwood J."/>
            <person name="Hilden K."/>
            <person name="Kuees U."/>
            <person name="LaButti K.M."/>
            <person name="Lapidus A."/>
            <person name="Lindquist E.A."/>
            <person name="Lucas S.M."/>
            <person name="Murat C."/>
            <person name="Riley R.W."/>
            <person name="Salamov A.A."/>
            <person name="Schmutz J."/>
            <person name="Subramanian V."/>
            <person name="Woesten H.A.B."/>
            <person name="Xu J."/>
            <person name="Eastwood D.C."/>
            <person name="Foster G.D."/>
            <person name="Sonnenberg A.S."/>
            <person name="Cullen D."/>
            <person name="de Vries R.P."/>
            <person name="Lundell T."/>
            <person name="Hibbett D.S."/>
            <person name="Henrissat B."/>
            <person name="Burton K.S."/>
            <person name="Kerrigan R.W."/>
            <person name="Challen M.P."/>
            <person name="Grigoriev I.V."/>
            <person name="Martin F."/>
        </authorList>
    </citation>
    <scope>NUCLEOTIDE SEQUENCE [LARGE SCALE GENOMIC DNA]</scope>
    <source>
        <strain evidence="6">JB137-S8 / ATCC MYA-4627 / FGSC 10392</strain>
    </source>
</reference>
<feature type="compositionally biased region" description="Polar residues" evidence="2">
    <location>
        <begin position="761"/>
        <end position="773"/>
    </location>
</feature>
<dbReference type="InterPro" id="IPR036867">
    <property type="entry name" value="R3H_dom_sf"/>
</dbReference>
<dbReference type="AlphaFoldDB" id="K5X1L3"/>
<evidence type="ECO:0000256" key="2">
    <source>
        <dbReference type="SAM" id="MobiDB-lite"/>
    </source>
</evidence>
<gene>
    <name evidence="5" type="ORF">AGABI1DRAFT_105193</name>
</gene>
<dbReference type="InterPro" id="IPR001374">
    <property type="entry name" value="R3H_dom"/>
</dbReference>
<protein>
    <recommendedName>
        <fullName evidence="7">SUZ domain-containing protein</fullName>
    </recommendedName>
</protein>
<feature type="compositionally biased region" description="Low complexity" evidence="2">
    <location>
        <begin position="331"/>
        <end position="367"/>
    </location>
</feature>
<feature type="compositionally biased region" description="Acidic residues" evidence="2">
    <location>
        <begin position="221"/>
        <end position="230"/>
    </location>
</feature>
<feature type="compositionally biased region" description="Low complexity" evidence="2">
    <location>
        <begin position="11"/>
        <end position="27"/>
    </location>
</feature>
<dbReference type="EMBL" id="JH971387">
    <property type="protein sequence ID" value="EKM81691.1"/>
    <property type="molecule type" value="Genomic_DNA"/>
</dbReference>
<feature type="region of interest" description="Disordered" evidence="2">
    <location>
        <begin position="275"/>
        <end position="409"/>
    </location>
</feature>
<dbReference type="CDD" id="cd02642">
    <property type="entry name" value="R3H_encore_like"/>
    <property type="match status" value="1"/>
</dbReference>
<feature type="compositionally biased region" description="Basic and acidic residues" evidence="2">
    <location>
        <begin position="1"/>
        <end position="10"/>
    </location>
</feature>
<feature type="compositionally biased region" description="Basic residues" evidence="2">
    <location>
        <begin position="199"/>
        <end position="210"/>
    </location>
</feature>
<feature type="compositionally biased region" description="Low complexity" evidence="2">
    <location>
        <begin position="284"/>
        <end position="312"/>
    </location>
</feature>
<dbReference type="eggNOG" id="KOG2953">
    <property type="taxonomic scope" value="Eukaryota"/>
</dbReference>
<dbReference type="PANTHER" id="PTHR15672">
    <property type="entry name" value="CAMP-REGULATED PHOSPHOPROTEIN 21 RELATED R3H DOMAIN CONTAINING PROTEIN"/>
    <property type="match status" value="1"/>
</dbReference>
<feature type="region of interest" description="Disordered" evidence="2">
    <location>
        <begin position="426"/>
        <end position="822"/>
    </location>
</feature>
<dbReference type="RefSeq" id="XP_007327546.1">
    <property type="nucleotide sequence ID" value="XM_007327484.1"/>
</dbReference>
<feature type="compositionally biased region" description="Polar residues" evidence="2">
    <location>
        <begin position="79"/>
        <end position="93"/>
    </location>
</feature>
<dbReference type="GeneID" id="18822107"/>
<feature type="domain" description="R3H" evidence="3">
    <location>
        <begin position="113"/>
        <end position="176"/>
    </location>
</feature>
<dbReference type="Pfam" id="PF12752">
    <property type="entry name" value="SUZ"/>
    <property type="match status" value="1"/>
</dbReference>
<feature type="domain" description="SUZ" evidence="4">
    <location>
        <begin position="177"/>
        <end position="272"/>
    </location>
</feature>
<dbReference type="Proteomes" id="UP000008493">
    <property type="component" value="Unassembled WGS sequence"/>
</dbReference>
<dbReference type="STRING" id="597362.K5X1L3"/>
<keyword evidence="1" id="KW-0597">Phosphoprotein</keyword>
<dbReference type="OMA" id="PFCRVPP"/>
<name>K5X1L3_AGABU</name>
<dbReference type="InParanoid" id="K5X1L3"/>
<dbReference type="SUPFAM" id="SSF82708">
    <property type="entry name" value="R3H domain"/>
    <property type="match status" value="1"/>
</dbReference>
<dbReference type="GO" id="GO:0003676">
    <property type="term" value="F:nucleic acid binding"/>
    <property type="evidence" value="ECO:0007669"/>
    <property type="project" value="UniProtKB-UniRule"/>
</dbReference>
<dbReference type="HOGENOM" id="CLU_015422_0_0_1"/>
<dbReference type="KEGG" id="abp:AGABI1DRAFT105193"/>
<feature type="region of interest" description="Disordered" evidence="2">
    <location>
        <begin position="1"/>
        <end position="101"/>
    </location>
</feature>
<feature type="compositionally biased region" description="Low complexity" evidence="2">
    <location>
        <begin position="713"/>
        <end position="724"/>
    </location>
</feature>
<feature type="compositionally biased region" description="Polar residues" evidence="2">
    <location>
        <begin position="435"/>
        <end position="447"/>
    </location>
</feature>
<dbReference type="OrthoDB" id="278430at2759"/>
<feature type="compositionally biased region" description="Pro residues" evidence="2">
    <location>
        <begin position="478"/>
        <end position="488"/>
    </location>
</feature>
<dbReference type="PANTHER" id="PTHR15672:SF8">
    <property type="entry name" value="PROTEIN ENCORE"/>
    <property type="match status" value="1"/>
</dbReference>
<evidence type="ECO:0000313" key="5">
    <source>
        <dbReference type="EMBL" id="EKM81691.1"/>
    </source>
</evidence>
<evidence type="ECO:0000259" key="3">
    <source>
        <dbReference type="PROSITE" id="PS51061"/>
    </source>
</evidence>